<feature type="compositionally biased region" description="Low complexity" evidence="8">
    <location>
        <begin position="302"/>
        <end position="317"/>
    </location>
</feature>
<dbReference type="InterPro" id="IPR050777">
    <property type="entry name" value="SET2_Histone-Lys_MeTrsfase"/>
</dbReference>
<keyword evidence="6" id="KW-0949">S-adenosyl-L-methionine</keyword>
<gene>
    <name evidence="12" type="ORF">PaG_01948</name>
</gene>
<feature type="compositionally biased region" description="Basic and acidic residues" evidence="8">
    <location>
        <begin position="507"/>
        <end position="528"/>
    </location>
</feature>
<feature type="compositionally biased region" description="Low complexity" evidence="8">
    <location>
        <begin position="1269"/>
        <end position="1281"/>
    </location>
</feature>
<comment type="subcellular location">
    <subcellularLocation>
        <location evidence="2">Chromosome</location>
    </subcellularLocation>
    <subcellularLocation>
        <location evidence="1">Nucleus</location>
    </subcellularLocation>
</comment>
<accession>W3VS80</accession>
<feature type="region of interest" description="Disordered" evidence="8">
    <location>
        <begin position="930"/>
        <end position="950"/>
    </location>
</feature>
<feature type="region of interest" description="Disordered" evidence="8">
    <location>
        <begin position="1102"/>
        <end position="1123"/>
    </location>
</feature>
<dbReference type="FunFam" id="2.170.270.10:FF:000082">
    <property type="entry name" value="Histone-lysine N-methyltransferase"/>
    <property type="match status" value="1"/>
</dbReference>
<dbReference type="GO" id="GO:0005634">
    <property type="term" value="C:nucleus"/>
    <property type="evidence" value="ECO:0007669"/>
    <property type="project" value="UniProtKB-SubCell"/>
</dbReference>
<dbReference type="Proteomes" id="UP000019462">
    <property type="component" value="Unassembled WGS sequence"/>
</dbReference>
<name>W3VS80_MOEAP</name>
<feature type="region of interest" description="Disordered" evidence="8">
    <location>
        <begin position="836"/>
        <end position="909"/>
    </location>
</feature>
<evidence type="ECO:0000313" key="12">
    <source>
        <dbReference type="EMBL" id="ETS63647.1"/>
    </source>
</evidence>
<protein>
    <recommendedName>
        <fullName evidence="14">Histone-lysine N-methyltransferase ASH1L</fullName>
    </recommendedName>
</protein>
<sequence length="1303" mass="138136">MPPARTSRRSGLAASASSSSIASPSTRSQRQDAPLTSGSAARLDGPSTTRATPRSTGPLAPALAAQSRQSAERDSVQITPTDSPASNSFNDPIIIDDSDDDANPVGATQPLSSLSPSSVGNPDESTSTTTLDQSYATSLTSDLNMISDGTLTSVSSDESDSDVPEKSAKRGLPFATPPRRTTRAVRSTRIGITATPVSSTGRKAPSQTPSETPTPSRRSARIVSSGSSVKKALQRRDELDAKLLASPVRRKPDALDPPSSPPTKRQPGRPRRSATEASLMQTANSPATVQPPANPLVQNSGSAASRRSSRLSLPAAAEPKDVQTKAANKADGESQEPEAQPKRGRRSQGAAVLADNPPASVNGSRAVETPPAKRGPGRPRKITPDEESTASIASSSSAPTRSSKRSFSDLAKAADAAPGGTLEQSPRRKRGRPREQEPDEAMDEEHGATPTGIDSWSAQAEADAIARQQAIDMLDENVSELSDASEESQTSSAPSQPAALPRRRGRPPKDRSLDGDSVKRVSRPEKGGKKFHVSGLYAGEAEATPSVSSTKPTQERNVVFPNPIHFGAKLLVEERDFCLPYPIYQTMDQLREKVHAKRKPPRYQQISKNKYYSRPKLQGEVPLCNCQPGSGCGSDCINRMLQFICDPRTCPNGNSCTNVSLGRRTGIKTAVAYYGRRGFGLKTLEAIKKHDFIDEYRGEVINLSEAAKRVTEEYKATGNYYLLDYDSAAGELLDGGRKGNITRFANHSCDPNCRIEKFIICGTDEALSAEFQIGLFANRDIEAGEELTYNYGWAAFQPRDTMTGAPTAQVPTEQCLCGAANCSGILGGKKAPATKLSASDVASGSRKKAAKGKGKGKGKSRKTAQTTARPRLRAMTPMMSATRLSSATMPASARLSAAGSRSSRKREETQANLVTKIVIKRMERSARMAADTVASNAEPSAASKATPESTIAKRGVEVAAPAPNAAGPSSQASIPTTVRPQTAVRLPLATLGTAASAMPIQNTPARVMSEGSTPQASGAKQSVSAQDRVASGSGGASSTALSKASDKNASGPNSRTLLAQSLASSRLGNKFGRAATVTRGTKDRRWSAAQAMVSDDDDAAWNRQEAAQPTPALDKAVAGPRRRGRRKLVLTPEEAERRAVDRRARNAFLARVRRASKRGIVIQDPTQHPLKKISIQCTAAPENTYIPDLPSSLVTLGMTTADARRARNAFLARVRRAVKRGFPKDLAIKMAAKPLPGDGSRDTPVMQAQRAYLEQLEREAVSEMEADARAASSRDAAQQSAPLPSATPAADGSVHASNQTAMQ</sequence>
<dbReference type="InterPro" id="IPR046341">
    <property type="entry name" value="SET_dom_sf"/>
</dbReference>
<evidence type="ECO:0000259" key="9">
    <source>
        <dbReference type="PROSITE" id="PS50280"/>
    </source>
</evidence>
<dbReference type="SMART" id="SM00384">
    <property type="entry name" value="AT_hook"/>
    <property type="match status" value="4"/>
</dbReference>
<evidence type="ECO:0008006" key="14">
    <source>
        <dbReference type="Google" id="ProtNLM"/>
    </source>
</evidence>
<dbReference type="Pfam" id="PF00856">
    <property type="entry name" value="SET"/>
    <property type="match status" value="1"/>
</dbReference>
<feature type="region of interest" description="Disordered" evidence="8">
    <location>
        <begin position="1257"/>
        <end position="1303"/>
    </location>
</feature>
<keyword evidence="3" id="KW-0158">Chromosome</keyword>
<feature type="compositionally biased region" description="Low complexity" evidence="8">
    <location>
        <begin position="389"/>
        <end position="401"/>
    </location>
</feature>
<dbReference type="Pfam" id="PF17907">
    <property type="entry name" value="AWS"/>
    <property type="match status" value="1"/>
</dbReference>
<feature type="compositionally biased region" description="Low complexity" evidence="8">
    <location>
        <begin position="891"/>
        <end position="901"/>
    </location>
</feature>
<dbReference type="SUPFAM" id="SSF82199">
    <property type="entry name" value="SET domain"/>
    <property type="match status" value="1"/>
</dbReference>
<dbReference type="PROSITE" id="PS50280">
    <property type="entry name" value="SET"/>
    <property type="match status" value="1"/>
</dbReference>
<dbReference type="InterPro" id="IPR003616">
    <property type="entry name" value="Post-SET_dom"/>
</dbReference>
<dbReference type="PRINTS" id="PR00929">
    <property type="entry name" value="ATHOOK"/>
</dbReference>
<dbReference type="HOGENOM" id="CLU_256589_0_0_1"/>
<dbReference type="OrthoDB" id="308383at2759"/>
<feature type="region of interest" description="Disordered" evidence="8">
    <location>
        <begin position="1"/>
        <end position="537"/>
    </location>
</feature>
<feature type="compositionally biased region" description="Polar residues" evidence="8">
    <location>
        <begin position="109"/>
        <end position="152"/>
    </location>
</feature>
<comment type="caution">
    <text evidence="12">The sequence shown here is derived from an EMBL/GenBank/DDBJ whole genome shotgun (WGS) entry which is preliminary data.</text>
</comment>
<feature type="compositionally biased region" description="Low complexity" evidence="8">
    <location>
        <begin position="487"/>
        <end position="500"/>
    </location>
</feature>
<dbReference type="SMART" id="SM00570">
    <property type="entry name" value="AWS"/>
    <property type="match status" value="1"/>
</dbReference>
<proteinExistence type="predicted"/>
<dbReference type="GO" id="GO:0003677">
    <property type="term" value="F:DNA binding"/>
    <property type="evidence" value="ECO:0007669"/>
    <property type="project" value="InterPro"/>
</dbReference>
<dbReference type="PANTHER" id="PTHR22884">
    <property type="entry name" value="SET DOMAIN PROTEINS"/>
    <property type="match status" value="1"/>
</dbReference>
<keyword evidence="5" id="KW-0808">Transferase</keyword>
<feature type="compositionally biased region" description="Polar residues" evidence="8">
    <location>
        <begin position="275"/>
        <end position="288"/>
    </location>
</feature>
<dbReference type="Gene3D" id="2.170.270.10">
    <property type="entry name" value="SET domain"/>
    <property type="match status" value="1"/>
</dbReference>
<keyword evidence="13" id="KW-1185">Reference proteome</keyword>
<feature type="region of interest" description="Disordered" evidence="8">
    <location>
        <begin position="1006"/>
        <end position="1054"/>
    </location>
</feature>
<feature type="compositionally biased region" description="Polar residues" evidence="8">
    <location>
        <begin position="76"/>
        <end position="85"/>
    </location>
</feature>
<dbReference type="SMART" id="SM00317">
    <property type="entry name" value="SET"/>
    <property type="match status" value="1"/>
</dbReference>
<evidence type="ECO:0000256" key="6">
    <source>
        <dbReference type="ARBA" id="ARBA00022691"/>
    </source>
</evidence>
<dbReference type="GO" id="GO:0032259">
    <property type="term" value="P:methylation"/>
    <property type="evidence" value="ECO:0007669"/>
    <property type="project" value="UniProtKB-KW"/>
</dbReference>
<feature type="domain" description="AWS" evidence="11">
    <location>
        <begin position="619"/>
        <end position="665"/>
    </location>
</feature>
<feature type="compositionally biased region" description="Low complexity" evidence="8">
    <location>
        <begin position="9"/>
        <end position="28"/>
    </location>
</feature>
<keyword evidence="7" id="KW-0539">Nucleus</keyword>
<feature type="compositionally biased region" description="Basic and acidic residues" evidence="8">
    <location>
        <begin position="318"/>
        <end position="332"/>
    </location>
</feature>
<evidence type="ECO:0000256" key="2">
    <source>
        <dbReference type="ARBA" id="ARBA00004286"/>
    </source>
</evidence>
<feature type="compositionally biased region" description="Basic residues" evidence="8">
    <location>
        <begin position="845"/>
        <end position="862"/>
    </location>
</feature>
<dbReference type="GO" id="GO:0042054">
    <property type="term" value="F:histone methyltransferase activity"/>
    <property type="evidence" value="ECO:0007669"/>
    <property type="project" value="InterPro"/>
</dbReference>
<evidence type="ECO:0000259" key="10">
    <source>
        <dbReference type="PROSITE" id="PS50868"/>
    </source>
</evidence>
<reference evidence="12 13" key="1">
    <citation type="journal article" date="2014" name="Genome Announc.">
        <title>Genome sequence of the basidiomycetous fungus Pseudozyma aphidis DSM70725, an efficient producer of biosurfactant mannosylerythritol lipids.</title>
        <authorList>
            <person name="Lorenz S."/>
            <person name="Guenther M."/>
            <person name="Grumaz C."/>
            <person name="Rupp S."/>
            <person name="Zibek S."/>
            <person name="Sohn K."/>
        </authorList>
    </citation>
    <scope>NUCLEOTIDE SEQUENCE [LARGE SCALE GENOMIC DNA]</scope>
    <source>
        <strain evidence="13">ATCC 32657 / CBS 517.83 / DSM 70725 / JCM 10318 / NBRC 10182 / NRRL Y-7954 / St-0401</strain>
    </source>
</reference>
<evidence type="ECO:0000256" key="7">
    <source>
        <dbReference type="ARBA" id="ARBA00023242"/>
    </source>
</evidence>
<evidence type="ECO:0000256" key="5">
    <source>
        <dbReference type="ARBA" id="ARBA00022679"/>
    </source>
</evidence>
<dbReference type="PROSITE" id="PS51215">
    <property type="entry name" value="AWS"/>
    <property type="match status" value="1"/>
</dbReference>
<dbReference type="EMBL" id="AWNI01000008">
    <property type="protein sequence ID" value="ETS63647.1"/>
    <property type="molecule type" value="Genomic_DNA"/>
</dbReference>
<dbReference type="InterPro" id="IPR006560">
    <property type="entry name" value="AWS_dom"/>
</dbReference>
<evidence type="ECO:0000313" key="13">
    <source>
        <dbReference type="Proteomes" id="UP000019462"/>
    </source>
</evidence>
<evidence type="ECO:0000256" key="4">
    <source>
        <dbReference type="ARBA" id="ARBA00022603"/>
    </source>
</evidence>
<organism evidence="12 13">
    <name type="scientific">Moesziomyces aphidis</name>
    <name type="common">Pseudozyma aphidis</name>
    <dbReference type="NCBI Taxonomy" id="84754"/>
    <lineage>
        <taxon>Eukaryota</taxon>
        <taxon>Fungi</taxon>
        <taxon>Dikarya</taxon>
        <taxon>Basidiomycota</taxon>
        <taxon>Ustilaginomycotina</taxon>
        <taxon>Ustilaginomycetes</taxon>
        <taxon>Ustilaginales</taxon>
        <taxon>Ustilaginaceae</taxon>
        <taxon>Moesziomyces</taxon>
    </lineage>
</organism>
<evidence type="ECO:0000259" key="11">
    <source>
        <dbReference type="PROSITE" id="PS51215"/>
    </source>
</evidence>
<feature type="domain" description="SET" evidence="9">
    <location>
        <begin position="667"/>
        <end position="792"/>
    </location>
</feature>
<evidence type="ECO:0000256" key="8">
    <source>
        <dbReference type="SAM" id="MobiDB-lite"/>
    </source>
</evidence>
<feature type="compositionally biased region" description="Polar residues" evidence="8">
    <location>
        <begin position="46"/>
        <end position="55"/>
    </location>
</feature>
<feature type="compositionally biased region" description="Acidic residues" evidence="8">
    <location>
        <begin position="473"/>
        <end position="486"/>
    </location>
</feature>
<dbReference type="GO" id="GO:0005694">
    <property type="term" value="C:chromosome"/>
    <property type="evidence" value="ECO:0007669"/>
    <property type="project" value="UniProtKB-SubCell"/>
</dbReference>
<dbReference type="PROSITE" id="PS50868">
    <property type="entry name" value="POST_SET"/>
    <property type="match status" value="1"/>
</dbReference>
<dbReference type="InterPro" id="IPR017956">
    <property type="entry name" value="AT_hook_DNA-bd_motif"/>
</dbReference>
<evidence type="ECO:0000256" key="1">
    <source>
        <dbReference type="ARBA" id="ARBA00004123"/>
    </source>
</evidence>
<feature type="compositionally biased region" description="Low complexity" evidence="8">
    <location>
        <begin position="205"/>
        <end position="217"/>
    </location>
</feature>
<keyword evidence="4" id="KW-0489">Methyltransferase</keyword>
<feature type="compositionally biased region" description="Polar residues" evidence="8">
    <location>
        <begin position="1006"/>
        <end position="1025"/>
    </location>
</feature>
<dbReference type="InterPro" id="IPR001214">
    <property type="entry name" value="SET_dom"/>
</dbReference>
<evidence type="ECO:0000256" key="3">
    <source>
        <dbReference type="ARBA" id="ARBA00022454"/>
    </source>
</evidence>
<feature type="domain" description="Post-SET" evidence="10">
    <location>
        <begin position="811"/>
        <end position="827"/>
    </location>
</feature>